<evidence type="ECO:0000256" key="6">
    <source>
        <dbReference type="ARBA" id="ARBA00023049"/>
    </source>
</evidence>
<keyword evidence="3" id="KW-0479">Metal-binding</keyword>
<reference evidence="8" key="1">
    <citation type="submission" date="2019-11" db="EMBL/GenBank/DDBJ databases">
        <authorList>
            <consortium name="PulseNet: The National Subtyping Network for Foodborne Disease Surveillance"/>
            <person name="Tarr C.L."/>
            <person name="Trees E."/>
            <person name="Katz L.S."/>
            <person name="Carleton-Romer H.A."/>
            <person name="Stroika S."/>
            <person name="Kucerova Z."/>
            <person name="Roache K.F."/>
            <person name="Sabol A.L."/>
            <person name="Besser J."/>
            <person name="Gerner-Smidt P."/>
        </authorList>
    </citation>
    <scope>NUCLEOTIDE SEQUENCE</scope>
    <source>
        <strain evidence="8">PNUSAV001129</strain>
    </source>
</reference>
<name>A0A0P7E7T2_VIBAL</name>
<dbReference type="Gene3D" id="3.40.140.10">
    <property type="entry name" value="Cytidine Deaminase, domain 2"/>
    <property type="match status" value="1"/>
</dbReference>
<evidence type="ECO:0000256" key="5">
    <source>
        <dbReference type="ARBA" id="ARBA00022833"/>
    </source>
</evidence>
<dbReference type="OrthoDB" id="9804482at2"/>
<dbReference type="NCBIfam" id="NF000642">
    <property type="entry name" value="PRK00024.1"/>
    <property type="match status" value="1"/>
</dbReference>
<dbReference type="Pfam" id="PF04002">
    <property type="entry name" value="RadC"/>
    <property type="match status" value="1"/>
</dbReference>
<dbReference type="PANTHER" id="PTHR30471">
    <property type="entry name" value="DNA REPAIR PROTEIN RADC"/>
    <property type="match status" value="1"/>
</dbReference>
<dbReference type="GO" id="GO:0006508">
    <property type="term" value="P:proteolysis"/>
    <property type="evidence" value="ECO:0007669"/>
    <property type="project" value="UniProtKB-KW"/>
</dbReference>
<dbReference type="RefSeq" id="WP_025768320.1">
    <property type="nucleotide sequence ID" value="NZ_CAJDZJ010000007.1"/>
</dbReference>
<comment type="similarity">
    <text evidence="1 7">Belongs to the UPF0758 family.</text>
</comment>
<evidence type="ECO:0000313" key="8">
    <source>
        <dbReference type="EMBL" id="EGQ9134615.1"/>
    </source>
</evidence>
<dbReference type="PROSITE" id="PS01302">
    <property type="entry name" value="UPF0758"/>
    <property type="match status" value="1"/>
</dbReference>
<keyword evidence="2" id="KW-0645">Protease</keyword>
<dbReference type="eggNOG" id="COG2003">
    <property type="taxonomic scope" value="Bacteria"/>
</dbReference>
<dbReference type="InterPro" id="IPR020891">
    <property type="entry name" value="UPF0758_CS"/>
</dbReference>
<accession>A0A0P7E7T2</accession>
<keyword evidence="6" id="KW-0482">Metalloprotease</keyword>
<dbReference type="InterPro" id="IPR001405">
    <property type="entry name" value="UPF0758"/>
</dbReference>
<evidence type="ECO:0000313" key="9">
    <source>
        <dbReference type="Proteomes" id="UP000714625"/>
    </source>
</evidence>
<dbReference type="PROSITE" id="PS50249">
    <property type="entry name" value="MPN"/>
    <property type="match status" value="1"/>
</dbReference>
<evidence type="ECO:0000256" key="3">
    <source>
        <dbReference type="ARBA" id="ARBA00022723"/>
    </source>
</evidence>
<protein>
    <submittedName>
        <fullName evidence="8">Uncharacterized protein</fullName>
    </submittedName>
</protein>
<evidence type="ECO:0000256" key="7">
    <source>
        <dbReference type="RuleBase" id="RU003797"/>
    </source>
</evidence>
<sequence length="224" mass="25365">MILKALPNESMPREKLLQRGPQALTDAELLAIFLRTGTRGMNVIELADFLIQDFGSLRQLFSASEEEFCRHKGLGQAKYVQLQAVLEMTQRYLAETLKRGDALTSPDQTKLYLSSILRDRQREAFYILFLDNQHRVIKDEILFEGTLDAASVYPREVVKRALHHNAAALILAHNHPSGVAEPSQADRRITRRLTDALALVDIRILDHFVIGDGESVSFAERGWI</sequence>
<evidence type="ECO:0000256" key="1">
    <source>
        <dbReference type="ARBA" id="ARBA00010243"/>
    </source>
</evidence>
<dbReference type="GO" id="GO:0046872">
    <property type="term" value="F:metal ion binding"/>
    <property type="evidence" value="ECO:0007669"/>
    <property type="project" value="UniProtKB-KW"/>
</dbReference>
<evidence type="ECO:0000256" key="4">
    <source>
        <dbReference type="ARBA" id="ARBA00022801"/>
    </source>
</evidence>
<dbReference type="GO" id="GO:0008237">
    <property type="term" value="F:metallopeptidase activity"/>
    <property type="evidence" value="ECO:0007669"/>
    <property type="project" value="UniProtKB-KW"/>
</dbReference>
<keyword evidence="4" id="KW-0378">Hydrolase</keyword>
<dbReference type="Proteomes" id="UP000714625">
    <property type="component" value="Unassembled WGS sequence"/>
</dbReference>
<gene>
    <name evidence="8" type="ORF">GHY86_05520</name>
</gene>
<dbReference type="Pfam" id="PF20582">
    <property type="entry name" value="UPF0758_N"/>
    <property type="match status" value="1"/>
</dbReference>
<keyword evidence="5" id="KW-0862">Zinc</keyword>
<evidence type="ECO:0000256" key="2">
    <source>
        <dbReference type="ARBA" id="ARBA00022670"/>
    </source>
</evidence>
<dbReference type="Gene3D" id="1.10.150.20">
    <property type="entry name" value="5' to 3' exonuclease, C-terminal subdomain"/>
    <property type="match status" value="1"/>
</dbReference>
<dbReference type="SUPFAM" id="SSF102712">
    <property type="entry name" value="JAB1/MPN domain"/>
    <property type="match status" value="1"/>
</dbReference>
<dbReference type="InterPro" id="IPR025657">
    <property type="entry name" value="RadC_JAB"/>
</dbReference>
<dbReference type="InterPro" id="IPR037518">
    <property type="entry name" value="MPN"/>
</dbReference>
<comment type="caution">
    <text evidence="8">The sequence shown here is derived from an EMBL/GenBank/DDBJ whole genome shotgun (WGS) entry which is preliminary data.</text>
</comment>
<dbReference type="SUPFAM" id="SSF47781">
    <property type="entry name" value="RuvA domain 2-like"/>
    <property type="match status" value="1"/>
</dbReference>
<proteinExistence type="inferred from homology"/>
<dbReference type="FunFam" id="3.40.140.10:FF:000032">
    <property type="entry name" value="DNA repair protein RadC"/>
    <property type="match status" value="1"/>
</dbReference>
<dbReference type="InterPro" id="IPR046778">
    <property type="entry name" value="UPF0758_N"/>
</dbReference>
<dbReference type="AlphaFoldDB" id="A0A0P7E7T2"/>
<dbReference type="PANTHER" id="PTHR30471:SF3">
    <property type="entry name" value="UPF0758 PROTEIN YEES-RELATED"/>
    <property type="match status" value="1"/>
</dbReference>
<dbReference type="EMBL" id="AAXMUW010000007">
    <property type="protein sequence ID" value="EGQ9134615.1"/>
    <property type="molecule type" value="Genomic_DNA"/>
</dbReference>
<dbReference type="NCBIfam" id="TIGR00608">
    <property type="entry name" value="radc"/>
    <property type="match status" value="1"/>
</dbReference>
<dbReference type="InterPro" id="IPR010994">
    <property type="entry name" value="RuvA_2-like"/>
</dbReference>
<organism evidence="8 9">
    <name type="scientific">Vibrio alginolyticus</name>
    <dbReference type="NCBI Taxonomy" id="663"/>
    <lineage>
        <taxon>Bacteria</taxon>
        <taxon>Pseudomonadati</taxon>
        <taxon>Pseudomonadota</taxon>
        <taxon>Gammaproteobacteria</taxon>
        <taxon>Vibrionales</taxon>
        <taxon>Vibrionaceae</taxon>
        <taxon>Vibrio</taxon>
    </lineage>
</organism>
<dbReference type="CDD" id="cd08071">
    <property type="entry name" value="MPN_DUF2466"/>
    <property type="match status" value="1"/>
</dbReference>